<keyword evidence="3" id="KW-1185">Reference proteome</keyword>
<dbReference type="EMBL" id="CAVN010000085">
    <property type="protein sequence ID" value="CDF57234.1"/>
    <property type="molecule type" value="Genomic_DNA"/>
</dbReference>
<evidence type="ECO:0000256" key="1">
    <source>
        <dbReference type="SAM" id="Phobius"/>
    </source>
</evidence>
<sequence>MFILKFFKNYFDFNVMLLFLITVLFLYIDSKEYKQNGKQKEYKFCRFFMYLYTIIAIIGYILYLKLEI</sequence>
<feature type="transmembrane region" description="Helical" evidence="1">
    <location>
        <begin position="47"/>
        <end position="66"/>
    </location>
</feature>
<dbReference type="RefSeq" id="WP_018660210.1">
    <property type="nucleotide sequence ID" value="NZ_HF952018.1"/>
</dbReference>
<feature type="transmembrane region" description="Helical" evidence="1">
    <location>
        <begin position="6"/>
        <end position="27"/>
    </location>
</feature>
<evidence type="ECO:0000313" key="2">
    <source>
        <dbReference type="EMBL" id="CDF57234.1"/>
    </source>
</evidence>
<dbReference type="Proteomes" id="UP000014923">
    <property type="component" value="Unassembled WGS sequence"/>
</dbReference>
<name>R7RMG5_9CLOT</name>
<keyword evidence="1" id="KW-0812">Transmembrane</keyword>
<accession>R7RMG5</accession>
<comment type="caution">
    <text evidence="2">The sequence shown here is derived from an EMBL/GenBank/DDBJ whole genome shotgun (WGS) entry which is preliminary data.</text>
</comment>
<dbReference type="AlphaFoldDB" id="R7RMG5"/>
<keyword evidence="1" id="KW-1133">Transmembrane helix</keyword>
<gene>
    <name evidence="2" type="ORF">TCEL_00129</name>
</gene>
<dbReference type="NCBIfam" id="NF042414">
    <property type="entry name" value="CLC_0170_fam"/>
    <property type="match status" value="1"/>
</dbReference>
<proteinExistence type="predicted"/>
<reference evidence="2" key="1">
    <citation type="submission" date="2013-03" db="EMBL/GenBank/DDBJ databases">
        <title>Draft genome sequence of the hydrogen-ethanol-producing anaerobic alkalithermophilic Caloramator celere.</title>
        <authorList>
            <person name="Ciranna A."/>
            <person name="Larjo A."/>
            <person name="Kivisto A."/>
            <person name="Santala V."/>
            <person name="Roos C."/>
            <person name="Karp M."/>
        </authorList>
    </citation>
    <scope>NUCLEOTIDE SEQUENCE [LARGE SCALE GENOMIC DNA]</scope>
    <source>
        <strain evidence="2">DSM 8682</strain>
    </source>
</reference>
<dbReference type="OrthoDB" id="9885822at2"/>
<protein>
    <submittedName>
        <fullName evidence="2">Uncharacterized protein</fullName>
    </submittedName>
</protein>
<organism evidence="2 3">
    <name type="scientific">Thermobrachium celere DSM 8682</name>
    <dbReference type="NCBI Taxonomy" id="941824"/>
    <lineage>
        <taxon>Bacteria</taxon>
        <taxon>Bacillati</taxon>
        <taxon>Bacillota</taxon>
        <taxon>Clostridia</taxon>
        <taxon>Eubacteriales</taxon>
        <taxon>Clostridiaceae</taxon>
        <taxon>Thermobrachium</taxon>
    </lineage>
</organism>
<dbReference type="InterPro" id="IPR049971">
    <property type="entry name" value="CLC_0170-like"/>
</dbReference>
<dbReference type="eggNOG" id="ENOG5034BM1">
    <property type="taxonomic scope" value="Bacteria"/>
</dbReference>
<dbReference type="HOGENOM" id="CLU_2792643_0_0_9"/>
<keyword evidence="1" id="KW-0472">Membrane</keyword>
<evidence type="ECO:0000313" key="3">
    <source>
        <dbReference type="Proteomes" id="UP000014923"/>
    </source>
</evidence>